<evidence type="ECO:0000256" key="1">
    <source>
        <dbReference type="SAM" id="MobiDB-lite"/>
    </source>
</evidence>
<keyword evidence="4" id="KW-1185">Reference proteome</keyword>
<accession>A0AAD8IQH8</accession>
<evidence type="ECO:0000313" key="4">
    <source>
        <dbReference type="Proteomes" id="UP001237642"/>
    </source>
</evidence>
<dbReference type="Pfam" id="PF02213">
    <property type="entry name" value="GYF"/>
    <property type="match status" value="1"/>
</dbReference>
<dbReference type="Proteomes" id="UP001237642">
    <property type="component" value="Unassembled WGS sequence"/>
</dbReference>
<feature type="compositionally biased region" description="Polar residues" evidence="1">
    <location>
        <begin position="39"/>
        <end position="49"/>
    </location>
</feature>
<dbReference type="EMBL" id="JAUIZM010000004">
    <property type="protein sequence ID" value="KAK1389348.1"/>
    <property type="molecule type" value="Genomic_DNA"/>
</dbReference>
<feature type="compositionally biased region" description="Polar residues" evidence="1">
    <location>
        <begin position="1088"/>
        <end position="1107"/>
    </location>
</feature>
<feature type="compositionally biased region" description="Basic and acidic residues" evidence="1">
    <location>
        <begin position="89"/>
        <end position="129"/>
    </location>
</feature>
<dbReference type="Gene3D" id="3.30.1490.40">
    <property type="match status" value="1"/>
</dbReference>
<dbReference type="InterPro" id="IPR003169">
    <property type="entry name" value="GYF"/>
</dbReference>
<dbReference type="PANTHER" id="PTHR47471:SF1">
    <property type="entry name" value="PROTEIN ESSENTIAL FOR POTEXVIRUS ACCUMULATION 1"/>
    <property type="match status" value="1"/>
</dbReference>
<evidence type="ECO:0000259" key="2">
    <source>
        <dbReference type="PROSITE" id="PS50829"/>
    </source>
</evidence>
<feature type="compositionally biased region" description="Polar residues" evidence="1">
    <location>
        <begin position="1501"/>
        <end position="1512"/>
    </location>
</feature>
<reference evidence="3" key="2">
    <citation type="submission" date="2023-05" db="EMBL/GenBank/DDBJ databases">
        <authorList>
            <person name="Schelkunov M.I."/>
        </authorList>
    </citation>
    <scope>NUCLEOTIDE SEQUENCE</scope>
    <source>
        <strain evidence="3">Hsosn_3</strain>
        <tissue evidence="3">Leaf</tissue>
    </source>
</reference>
<feature type="compositionally biased region" description="Polar residues" evidence="1">
    <location>
        <begin position="466"/>
        <end position="484"/>
    </location>
</feature>
<feature type="region of interest" description="Disordered" evidence="1">
    <location>
        <begin position="421"/>
        <end position="484"/>
    </location>
</feature>
<proteinExistence type="predicted"/>
<dbReference type="PANTHER" id="PTHR47471">
    <property type="entry name" value="GYF DOMAIN-CONTAINING PROTEIN"/>
    <property type="match status" value="1"/>
</dbReference>
<feature type="region of interest" description="Disordered" evidence="1">
    <location>
        <begin position="1"/>
        <end position="279"/>
    </location>
</feature>
<comment type="caution">
    <text evidence="3">The sequence shown here is derived from an EMBL/GenBank/DDBJ whole genome shotgun (WGS) entry which is preliminary data.</text>
</comment>
<reference evidence="3" key="1">
    <citation type="submission" date="2023-02" db="EMBL/GenBank/DDBJ databases">
        <title>Genome of toxic invasive species Heracleum sosnowskyi carries increased number of genes despite the absence of recent whole-genome duplications.</title>
        <authorList>
            <person name="Schelkunov M."/>
            <person name="Shtratnikova V."/>
            <person name="Makarenko M."/>
            <person name="Klepikova A."/>
            <person name="Omelchenko D."/>
            <person name="Novikova G."/>
            <person name="Obukhova E."/>
            <person name="Bogdanov V."/>
            <person name="Penin A."/>
            <person name="Logacheva M."/>
        </authorList>
    </citation>
    <scope>NUCLEOTIDE SEQUENCE</scope>
    <source>
        <strain evidence="3">Hsosn_3</strain>
        <tissue evidence="3">Leaf</tissue>
    </source>
</reference>
<feature type="compositionally biased region" description="Polar residues" evidence="1">
    <location>
        <begin position="1479"/>
        <end position="1491"/>
    </location>
</feature>
<feature type="compositionally biased region" description="Polar residues" evidence="1">
    <location>
        <begin position="220"/>
        <end position="247"/>
    </location>
</feature>
<feature type="compositionally biased region" description="Low complexity" evidence="1">
    <location>
        <begin position="268"/>
        <end position="279"/>
    </location>
</feature>
<name>A0AAD8IQH8_9APIA</name>
<feature type="region of interest" description="Disordered" evidence="1">
    <location>
        <begin position="1479"/>
        <end position="1586"/>
    </location>
</feature>
<dbReference type="SMART" id="SM00444">
    <property type="entry name" value="GYF"/>
    <property type="match status" value="1"/>
</dbReference>
<feature type="compositionally biased region" description="Basic and acidic residues" evidence="1">
    <location>
        <begin position="453"/>
        <end position="465"/>
    </location>
</feature>
<feature type="region of interest" description="Disordered" evidence="1">
    <location>
        <begin position="1357"/>
        <end position="1401"/>
    </location>
</feature>
<feature type="compositionally biased region" description="Basic and acidic residues" evidence="1">
    <location>
        <begin position="138"/>
        <end position="217"/>
    </location>
</feature>
<dbReference type="PROSITE" id="PS50829">
    <property type="entry name" value="GYF"/>
    <property type="match status" value="1"/>
</dbReference>
<feature type="domain" description="GYF" evidence="2">
    <location>
        <begin position="519"/>
        <end position="570"/>
    </location>
</feature>
<organism evidence="3 4">
    <name type="scientific">Heracleum sosnowskyi</name>
    <dbReference type="NCBI Taxonomy" id="360622"/>
    <lineage>
        <taxon>Eukaryota</taxon>
        <taxon>Viridiplantae</taxon>
        <taxon>Streptophyta</taxon>
        <taxon>Embryophyta</taxon>
        <taxon>Tracheophyta</taxon>
        <taxon>Spermatophyta</taxon>
        <taxon>Magnoliopsida</taxon>
        <taxon>eudicotyledons</taxon>
        <taxon>Gunneridae</taxon>
        <taxon>Pentapetalae</taxon>
        <taxon>asterids</taxon>
        <taxon>campanulids</taxon>
        <taxon>Apiales</taxon>
        <taxon>Apiaceae</taxon>
        <taxon>Apioideae</taxon>
        <taxon>apioid superclade</taxon>
        <taxon>Tordylieae</taxon>
        <taxon>Tordyliinae</taxon>
        <taxon>Heracleum</taxon>
    </lineage>
</organism>
<feature type="compositionally biased region" description="Basic and acidic residues" evidence="1">
    <location>
        <begin position="1"/>
        <end position="12"/>
    </location>
</feature>
<feature type="compositionally biased region" description="Polar residues" evidence="1">
    <location>
        <begin position="1559"/>
        <end position="1580"/>
    </location>
</feature>
<feature type="region of interest" description="Disordered" evidence="1">
    <location>
        <begin position="1276"/>
        <end position="1311"/>
    </location>
</feature>
<sequence>MASHLDVRDNKISTDVQGFNNPIPLSPQWLQTKPGENKSGMSTLENQFSPYPGHGGRPADVVKLPGNGEEVPDAQKRKDVFRPSILDAESGRRDRWRDEERDTNSSIRRDRWRDGDKELGDNRKTDRWTENSAGRQFGEVRRAPPERWTDSTNRDTNNDQRRETKWSTRWGPDERESDSSREKWLDSGKDATDVSLEKGLSHHTYHGKDDKDGDHYRPWRSNSSLSRGKSDPHQQTPMLNKQTSSFVQGRGRGENVSSTFSLGRGRVPSGSNSSNSFSNYPPSLGSFAEKGESHGDPSPFKYSRIKLLDLYRSTDMRSRGRILDGVAQVPSVTQEEPAEPLAFCAPSSEELVVIQGIDKGDIFSSGVPQGSKDGSVGYTPSRRTMLGSREDIPIASEGNDMSKDLKEDGAAFRRNDQVIANKESSMQGNSPVLPGSGWRSLSMGERMPLASPDLRDLPSDGRSRTSDFGWQQSQKDLTNDSGSIQKWKFGDDPIIKRQLSAVLDREQEQRNLSQPPPEELVLFYKDPRGETQGPFSGIDIIGWFEAGYFGLDLLVRLANSPKDMPFALLGDVMPHLRAKARPPPGFSAPKQNEMPDAVNRPNISNVGKFHAGTGEVDMIRNETRYMQGSKDAENRFLESLMSGNMSSTSSEKFASGEGMQGYYGSGAVPPSGTESGENLHLLAQRMILERQRSLPSSNQFWPGRDTPLVGSKSEYLQEPPLQHSNMLSSIGENPRSQLHSQNPDFLSMLQGLSDKSSTVVNNGANVWSNFPVQGGPDPLQEKLDMLRGQNIPPQAAFGLQQQRLQPQNQPSLTSLLGQGVDNLSGMLTHENFLSSGLSKDPQLLSLLQQQYLTQLQSQSPTPSQQLSVLDKLLLLKQQQQKQEEQQQLLRQKQLLSHVLSEQQSHQRFGETSQGQLQATGLVDENAFNRFQASHELLQTGPQIQVPNMPDERVTNFTNLPPNVSQETGIAASLEASSIHLPHEMFGNAIHQKSWGANLPEQINNVQPKASLLTSAGVNTLPMSQGVENYHHEHVFQSNLRTDETVVPERSEAGISYSPIEKLLVPVTEPFVENEILLPAQSNDLNATQSNASADTQSGRLPQNNSSVVKEVKINEDNEVKKSSEKKARKQKSLRAQSSDQAKGVPKMQHLKGSEFEAKSGTDINLESQVMFLPEDSSHGLPLRESGDSKTDLAKIALPGQSSVEDGKVVGVKSESGQGGHRTWKPAPGLKPKSLLEIQQEELKRADAEMSASDTFQSVGSTSFSSQTHWAGIVASSDHKSSREIQLDGVNSDLHTGNFGGSGNQKSKKSQLHDLLTEEVVKPSEAVKVLDTKSNQPPVPVKSSELYAVDDDNFIEAKDSKKNRKKSAKTKNSGGKVSVPAPSADTSFASSPIEKAKSSRLAQQDKEVLPAVPMGPSLGDFVVWKGEHANTSAAPAWSTESGKVSKPTSLRDILKEQGKKVSTGQQQNSISIPNKLQLTQSARGNGSKTIPGSSPAKAATLVHNTSQASSQVKNKVDDDFFWGPLDQPKQEAKQSDFPQLANQGSWGKSSPVKGALGASVSRQKSMGNRTSEFTSSASAHSLTKGKKDAVSKQSEAVDFRNWCEGECVRLIGTKDTSFLEFCLKQSRSEAEILLKENLGSYDPKHEFIEKFLNYKDFLPADVLEIASQGQNDQKVTGYGPGDMSSGVNGFGNSDQGKATVPDGTVKGGGKKKGKKGKKISSAVLGFNVVSNRIMMGEIQAVED</sequence>
<feature type="region of interest" description="Disordered" evidence="1">
    <location>
        <begin position="586"/>
        <end position="606"/>
    </location>
</feature>
<dbReference type="CDD" id="cd00072">
    <property type="entry name" value="GYF"/>
    <property type="match status" value="1"/>
</dbReference>
<protein>
    <submittedName>
        <fullName evidence="3">Essential for potexvirus accumulation 1</fullName>
    </submittedName>
</protein>
<feature type="region of interest" description="Disordered" evidence="1">
    <location>
        <begin position="1088"/>
        <end position="1151"/>
    </location>
</feature>
<feature type="compositionally biased region" description="Basic and acidic residues" evidence="1">
    <location>
        <begin position="1109"/>
        <end position="1125"/>
    </location>
</feature>
<feature type="compositionally biased region" description="Polar residues" evidence="1">
    <location>
        <begin position="1535"/>
        <end position="1547"/>
    </location>
</feature>
<dbReference type="InterPro" id="IPR035445">
    <property type="entry name" value="GYF-like_dom_sf"/>
</dbReference>
<gene>
    <name evidence="3" type="ORF">POM88_017526</name>
</gene>
<feature type="compositionally biased region" description="Basic and acidic residues" evidence="1">
    <location>
        <begin position="1276"/>
        <end position="1285"/>
    </location>
</feature>
<evidence type="ECO:0000313" key="3">
    <source>
        <dbReference type="EMBL" id="KAK1389348.1"/>
    </source>
</evidence>
<dbReference type="SUPFAM" id="SSF55277">
    <property type="entry name" value="GYF domain"/>
    <property type="match status" value="1"/>
</dbReference>
<feature type="region of interest" description="Disordered" evidence="1">
    <location>
        <begin position="1687"/>
        <end position="1715"/>
    </location>
</feature>
<feature type="region of interest" description="Disordered" evidence="1">
    <location>
        <begin position="364"/>
        <end position="383"/>
    </location>
</feature>